<evidence type="ECO:0000313" key="1">
    <source>
        <dbReference type="EMBL" id="SEA75405.1"/>
    </source>
</evidence>
<dbReference type="Proteomes" id="UP000198703">
    <property type="component" value="Unassembled WGS sequence"/>
</dbReference>
<reference evidence="1 2" key="1">
    <citation type="submission" date="2016-10" db="EMBL/GenBank/DDBJ databases">
        <authorList>
            <person name="de Groot N.N."/>
        </authorList>
    </citation>
    <scope>NUCLEOTIDE SEQUENCE [LARGE SCALE GENOMIC DNA]</scope>
    <source>
        <strain evidence="1 2">DSM 15345</strain>
    </source>
</reference>
<name>A0A1H4DRK0_9RHOB</name>
<dbReference type="EMBL" id="FNQM01000011">
    <property type="protein sequence ID" value="SEA75405.1"/>
    <property type="molecule type" value="Genomic_DNA"/>
</dbReference>
<dbReference type="PROSITE" id="PS51318">
    <property type="entry name" value="TAT"/>
    <property type="match status" value="1"/>
</dbReference>
<dbReference type="InterPro" id="IPR006311">
    <property type="entry name" value="TAT_signal"/>
</dbReference>
<dbReference type="RefSeq" id="WP_093254748.1">
    <property type="nucleotide sequence ID" value="NZ_FNQM01000011.1"/>
</dbReference>
<accession>A0A1H4DRK0</accession>
<sequence length="172" mass="18479">MHDDSILPGRRTLLAAALCTAALAGCTETAGSGPPVAAAPGSREALIAALPGLIEPNDIERTRSLAEGVGWTLPPAAETRIGGRWTFRTQKGEWGTVTFNPDKTLTYGSGATGPGDFARFDTLSSDRNARLPRIIVMGEKDDGNWFLPYHRDDDILLVNMANTTQWIELTRG</sequence>
<evidence type="ECO:0000313" key="2">
    <source>
        <dbReference type="Proteomes" id="UP000198703"/>
    </source>
</evidence>
<protein>
    <submittedName>
        <fullName evidence="1">Uncharacterized protein</fullName>
    </submittedName>
</protein>
<dbReference type="AlphaFoldDB" id="A0A1H4DRK0"/>
<organism evidence="1 2">
    <name type="scientific">Rubrimonas cliftonensis</name>
    <dbReference type="NCBI Taxonomy" id="89524"/>
    <lineage>
        <taxon>Bacteria</taxon>
        <taxon>Pseudomonadati</taxon>
        <taxon>Pseudomonadota</taxon>
        <taxon>Alphaproteobacteria</taxon>
        <taxon>Rhodobacterales</taxon>
        <taxon>Paracoccaceae</taxon>
        <taxon>Rubrimonas</taxon>
    </lineage>
</organism>
<gene>
    <name evidence="1" type="ORF">SAMN05444370_1112</name>
</gene>
<proteinExistence type="predicted"/>
<keyword evidence="2" id="KW-1185">Reference proteome</keyword>